<evidence type="ECO:0000313" key="1">
    <source>
        <dbReference type="EMBL" id="QND62124.1"/>
    </source>
</evidence>
<dbReference type="InterPro" id="IPR014942">
    <property type="entry name" value="AbiEii"/>
</dbReference>
<name>A0A7G6T5U2_9HYPH</name>
<gene>
    <name evidence="1" type="ORF">HB778_39300</name>
</gene>
<reference evidence="1" key="1">
    <citation type="journal article" date="2020" name="Mol. Plant Microbe Interact.">
        <title>Complete genome sequences of four natural Pseudomonas isolates that catabolize a wide range of aromatic compounds relevant to lignin valorization.</title>
        <authorList>
            <person name="Hatmaker E.A."/>
            <person name="Presle G."/>
            <person name="Cannon O."/>
            <person name="Guss A.M."/>
            <person name="Elkins J.G."/>
        </authorList>
    </citation>
    <scope>NUCLEOTIDE SEQUENCE</scope>
    <source>
        <strain evidence="1">583</strain>
        <plasmid evidence="1">p_1</plasmid>
    </source>
</reference>
<geneLocation type="plasmid" evidence="1 2">
    <name>p_1</name>
</geneLocation>
<dbReference type="EMBL" id="CP050299">
    <property type="protein sequence ID" value="QND62124.1"/>
    <property type="molecule type" value="Genomic_DNA"/>
</dbReference>
<dbReference type="RefSeq" id="WP_183465853.1">
    <property type="nucleotide sequence ID" value="NZ_CP050299.1"/>
</dbReference>
<dbReference type="GO" id="GO:0016740">
    <property type="term" value="F:transferase activity"/>
    <property type="evidence" value="ECO:0007669"/>
    <property type="project" value="UniProtKB-KW"/>
</dbReference>
<organism evidence="1 2">
    <name type="scientific">Mesorhizobium huakuii</name>
    <dbReference type="NCBI Taxonomy" id="28104"/>
    <lineage>
        <taxon>Bacteria</taxon>
        <taxon>Pseudomonadati</taxon>
        <taxon>Pseudomonadota</taxon>
        <taxon>Alphaproteobacteria</taxon>
        <taxon>Hyphomicrobiales</taxon>
        <taxon>Phyllobacteriaceae</taxon>
        <taxon>Mesorhizobium</taxon>
    </lineage>
</organism>
<dbReference type="Proteomes" id="UP000515465">
    <property type="component" value="Plasmid p_1"/>
</dbReference>
<protein>
    <submittedName>
        <fullName evidence="1">Nucleotidyl transferase AbiEii/AbiGii toxin family protein</fullName>
    </submittedName>
</protein>
<accession>A0A7G6T5U2</accession>
<proteinExistence type="predicted"/>
<dbReference type="AlphaFoldDB" id="A0A7G6T5U2"/>
<keyword evidence="1" id="KW-0808">Transferase</keyword>
<dbReference type="Pfam" id="PF08843">
    <property type="entry name" value="AbiEii"/>
    <property type="match status" value="1"/>
</dbReference>
<evidence type="ECO:0000313" key="2">
    <source>
        <dbReference type="Proteomes" id="UP000515465"/>
    </source>
</evidence>
<dbReference type="Gene3D" id="3.10.450.620">
    <property type="entry name" value="JHP933, nucleotidyltransferase-like core domain"/>
    <property type="match status" value="1"/>
</dbReference>
<keyword evidence="1" id="KW-0614">Plasmid</keyword>
<sequence length="350" mass="39100">MNSAYAQVLSADAETRAGLFTTTAQRLNSTPQNIEKDFWVCWTLDALFNRMPDGSPRLLFKGGTSLSKGFGLISRFSEDIDVTVFRDDLGEGTSIAELQNLSRTKREAKLDAIKDACTAYIQGPMAEALTALVAASAERTGLPLEDFQVRTDDDDRQTLLLWYPTATPIEAYVRPAVKIESGAKSALDPNTPQIIRPYVDEDVPGLDLSVANVTTVDPERTFWDKVVILHGLRRWFERRGELRGGGQRISRHYYDIHRLMESETGRRAIANRDLGADCVAHARMFFNRKDYDLASAEPPTFALLPHDEMVDALRRDYGAMTAMIFGPVPNFDLVLESVQRLEILLNAPEG</sequence>